<sequence>MDNHKDNSDITELFSDLEKNLGELSCFVSAPISEMVLEQFENLPDLISKARGELATVEKRIKELGSIKANSKSNTNFTELLSRHKSSFRKLALDSKKKSDQFRQEKLLESTSLDSKANRRKSKQNTAARAAASITEGLKRTGALLESEIKKSASSYQVFSESSKMLQETRQAYGLINDVMQHSKTLLSELEWSEIVDYIVLCIGFFIFSSTVAYVISKRTHFPIPSPLSFLYLLFYIIQKIVYIMTFFWRTLFAFTLRPQEAPLASAPTYVSAAAKYGICPATSFSTRFALPTCGLTPS</sequence>
<name>A0ACC2S6F9_9FUNG</name>
<dbReference type="Proteomes" id="UP001165960">
    <property type="component" value="Unassembled WGS sequence"/>
</dbReference>
<protein>
    <submittedName>
        <fullName evidence="1">Uncharacterized protein</fullName>
    </submittedName>
</protein>
<keyword evidence="2" id="KW-1185">Reference proteome</keyword>
<accession>A0ACC2S6F9</accession>
<gene>
    <name evidence="1" type="ORF">DSO57_1018204</name>
</gene>
<organism evidence="1 2">
    <name type="scientific">Entomophthora muscae</name>
    <dbReference type="NCBI Taxonomy" id="34485"/>
    <lineage>
        <taxon>Eukaryota</taxon>
        <taxon>Fungi</taxon>
        <taxon>Fungi incertae sedis</taxon>
        <taxon>Zoopagomycota</taxon>
        <taxon>Entomophthoromycotina</taxon>
        <taxon>Entomophthoromycetes</taxon>
        <taxon>Entomophthorales</taxon>
        <taxon>Entomophthoraceae</taxon>
        <taxon>Entomophthora</taxon>
    </lineage>
</organism>
<reference evidence="1" key="1">
    <citation type="submission" date="2022-04" db="EMBL/GenBank/DDBJ databases">
        <title>Genome of the entomopathogenic fungus Entomophthora muscae.</title>
        <authorList>
            <person name="Elya C."/>
            <person name="Lovett B.R."/>
            <person name="Lee E."/>
            <person name="Macias A.M."/>
            <person name="Hajek A.E."/>
            <person name="De Bivort B.L."/>
            <person name="Kasson M.T."/>
            <person name="De Fine Licht H.H."/>
            <person name="Stajich J.E."/>
        </authorList>
    </citation>
    <scope>NUCLEOTIDE SEQUENCE</scope>
    <source>
        <strain evidence="1">Berkeley</strain>
    </source>
</reference>
<dbReference type="EMBL" id="QTSX02005758">
    <property type="protein sequence ID" value="KAJ9057882.1"/>
    <property type="molecule type" value="Genomic_DNA"/>
</dbReference>
<comment type="caution">
    <text evidence="1">The sequence shown here is derived from an EMBL/GenBank/DDBJ whole genome shotgun (WGS) entry which is preliminary data.</text>
</comment>
<evidence type="ECO:0000313" key="2">
    <source>
        <dbReference type="Proteomes" id="UP001165960"/>
    </source>
</evidence>
<proteinExistence type="predicted"/>
<evidence type="ECO:0000313" key="1">
    <source>
        <dbReference type="EMBL" id="KAJ9057882.1"/>
    </source>
</evidence>